<dbReference type="EMBL" id="MU005964">
    <property type="protein sequence ID" value="KAF2862677.1"/>
    <property type="molecule type" value="Genomic_DNA"/>
</dbReference>
<accession>A0A6A7C602</accession>
<reference evidence="1" key="1">
    <citation type="journal article" date="2020" name="Stud. Mycol.">
        <title>101 Dothideomycetes genomes: a test case for predicting lifestyles and emergence of pathogens.</title>
        <authorList>
            <person name="Haridas S."/>
            <person name="Albert R."/>
            <person name="Binder M."/>
            <person name="Bloem J."/>
            <person name="Labutti K."/>
            <person name="Salamov A."/>
            <person name="Andreopoulos B."/>
            <person name="Baker S."/>
            <person name="Barry K."/>
            <person name="Bills G."/>
            <person name="Bluhm B."/>
            <person name="Cannon C."/>
            <person name="Castanera R."/>
            <person name="Culley D."/>
            <person name="Daum C."/>
            <person name="Ezra D."/>
            <person name="Gonzalez J."/>
            <person name="Henrissat B."/>
            <person name="Kuo A."/>
            <person name="Liang C."/>
            <person name="Lipzen A."/>
            <person name="Lutzoni F."/>
            <person name="Magnuson J."/>
            <person name="Mondo S."/>
            <person name="Nolan M."/>
            <person name="Ohm R."/>
            <person name="Pangilinan J."/>
            <person name="Park H.-J."/>
            <person name="Ramirez L."/>
            <person name="Alfaro M."/>
            <person name="Sun H."/>
            <person name="Tritt A."/>
            <person name="Yoshinaga Y."/>
            <person name="Zwiers L.-H."/>
            <person name="Turgeon B."/>
            <person name="Goodwin S."/>
            <person name="Spatafora J."/>
            <person name="Crous P."/>
            <person name="Grigoriev I."/>
        </authorList>
    </citation>
    <scope>NUCLEOTIDE SEQUENCE</scope>
    <source>
        <strain evidence="1">CBS 480.64</strain>
    </source>
</reference>
<evidence type="ECO:0000313" key="2">
    <source>
        <dbReference type="Proteomes" id="UP000799421"/>
    </source>
</evidence>
<dbReference type="AlphaFoldDB" id="A0A6A7C602"/>
<organism evidence="1 2">
    <name type="scientific">Piedraia hortae CBS 480.64</name>
    <dbReference type="NCBI Taxonomy" id="1314780"/>
    <lineage>
        <taxon>Eukaryota</taxon>
        <taxon>Fungi</taxon>
        <taxon>Dikarya</taxon>
        <taxon>Ascomycota</taxon>
        <taxon>Pezizomycotina</taxon>
        <taxon>Dothideomycetes</taxon>
        <taxon>Dothideomycetidae</taxon>
        <taxon>Capnodiales</taxon>
        <taxon>Piedraiaceae</taxon>
        <taxon>Piedraia</taxon>
    </lineage>
</organism>
<proteinExistence type="predicted"/>
<dbReference type="Proteomes" id="UP000799421">
    <property type="component" value="Unassembled WGS sequence"/>
</dbReference>
<dbReference type="OrthoDB" id="5401962at2759"/>
<gene>
    <name evidence="1" type="ORF">K470DRAFT_268644</name>
</gene>
<name>A0A6A7C602_9PEZI</name>
<protein>
    <submittedName>
        <fullName evidence="1">Uncharacterized protein</fullName>
    </submittedName>
</protein>
<evidence type="ECO:0000313" key="1">
    <source>
        <dbReference type="EMBL" id="KAF2862677.1"/>
    </source>
</evidence>
<sequence length="183" mass="21654">MQAAEKDLTSFSRSVPFQKLKGQTQERYGTVLRYIRLRIWQPMTQCTFFRGALSYGRSDHIIKQRTASKYACATLKTMRLTKKVAKKRAAQQDRTLRILWNAKRLHWTQDEMVFYWGAAKKYFRDDCDYSTRNLLENVRDALSSVSGSTIHKFFQRICRTFTVYHEVYIYVSKVFSPLASTRF</sequence>
<keyword evidence="2" id="KW-1185">Reference proteome</keyword>